<evidence type="ECO:0000256" key="1">
    <source>
        <dbReference type="SAM" id="MobiDB-lite"/>
    </source>
</evidence>
<protein>
    <submittedName>
        <fullName evidence="3">Ig-like domain-containing protein</fullName>
    </submittedName>
</protein>
<feature type="compositionally biased region" description="Polar residues" evidence="1">
    <location>
        <begin position="1419"/>
        <end position="1436"/>
    </location>
</feature>
<name>A0AAU7CSA9_9BACT</name>
<feature type="region of interest" description="Disordered" evidence="1">
    <location>
        <begin position="1419"/>
        <end position="1440"/>
    </location>
</feature>
<dbReference type="RefSeq" id="WP_406700929.1">
    <property type="nucleotide sequence ID" value="NZ_CP155447.1"/>
</dbReference>
<feature type="compositionally biased region" description="Low complexity" evidence="1">
    <location>
        <begin position="1648"/>
        <end position="1660"/>
    </location>
</feature>
<feature type="domain" description="Bacterial Ig-like" evidence="2">
    <location>
        <begin position="1417"/>
        <end position="1514"/>
    </location>
</feature>
<evidence type="ECO:0000259" key="2">
    <source>
        <dbReference type="Pfam" id="PF19077"/>
    </source>
</evidence>
<sequence length="1683" mass="169996">MRLPKLPSARSPRRPARRRFVHFLLEPLEDRLQLSLMAAGSEFQVNTVVANEQKTPAVAMDPNGDFVVAWQGGTAYSGPAPFDIYIQRYNSAGTPQGGEVRVNTTTADVQVNPAVAIDASGDFVVTWESYNGASGYDIFAQRFNAAGAAQGVEFRVNSTTANDQTNSAVAMNANGDFVVTWVNGSGASADVFFQRYNASGVPQGSETVVNTTTTGAQISPSVGMDSAANFVIVWQDSSGRDGNLNGVVGRRFDASGAAITAEFVVNSTTTGSQDFPSIAMTASGNFFVTWRADGVGGNDIFARGFNASAVAIGNDFRVNTTTANAQILPSVAIDSQGNALVVWQSALGQDGSGDGVYAQQFGPTGTPSGSEFRVNSTVASNQNQPAVALSGTGHAVVVWQDQSREGAGNGYGIYAQRYQPVNVAPTLASLSNVSFPENSAAQTVNLSGISAGPGETQALTITATSSNPGLIPNPTVTYTSPNATGSLSFTPAANQSGTATITVTVTDDGGTVNGGVNTFTRTFTVTITAANRAPTLDAITDPAPIFEDAGAQTINLSGITAGVSESQALTITATSSNPGLIPNPTVTYTSPNATGSLSYTPVANASGTATITVTVTDDGGTANGGINTITRTFTVTVNAVNEAPKLDPISDPAAILEDAGTQTINLTGISAGASELQALTITATSSNPSLIPNPTVTYTSPNATGSLSYTPAANASGTATITVTVTDNGGTANGGLNTVTRTFTVTVTAVNDAPTLDPIADPAAILEDAGAQTINLSGITAGAGESQTLTITATSSNPGLIPDPTVNYTSPNATGSLSYTPVANASGTATITVTVTDDGGTANGGINTFTRTFTVTVTAVNDAPTLDPISDPAAIFEDSGTQTIDLSGISAGASESQALTITATSSNPGLISDPTVSYTSPNATGSLSYTPVANVSGTATITVTVTDNGGTANGGLNTVTRTFTVTVTAVNDAPTLDPISDPAAILEDAGTQTINLTGISAGPGESQKLTVTVASSDSSLIPNPTVTFATPDATGSLSYSPLGNQSGTVVITVTVTDDGGTAGGGVESFIRTFTVLVTAVNDAPTLDPISDPAPILEDAGAQTIHLSGITAGPNESQALTITATSSNPGLIADPTVSYTSPNATGSLSYTPSANASGTATITITVTDNGGTANGGINTFTRTFTVTVSAVNDAPTLDPISDPAPILEDAGAQTIHLTGITAGPSESQTLTITATSSNPGLILNPTVSYTSPNATGSLSYTPVANASGTAIITVTVTDDGGTADGGHSVTTRTFTVVVNAVNDAPSFTGGSDQTVYAGSGPQTVLGWATNLRTGPLDEAGQRLDFLVTNDNPGLFAVAPSIAPDGGLTFTPGNDVSGTATVTVRIHDDGGTASGGVDTSAVLTFTVTVVPRPVVLSGNLSFESDTGTSHSDGITNDPSPEFTGAATPGSLVLVFARRTDQSAPTVLGAARAGADGIWRLNSIALAEGTYVISANASGAGGATGPLKALGSITVDTVAPRILFARLRPRAGRVLLALQDDRSGLDQSSVRATTHYIAARVRPIRSRSIPVTNIIMSGSGVPTMPEFATVVVNGGRRLPRSARLFLEARSGGIADVAGNALDGEFRGTWPSGEGTPGGNFAARLRLNRIRPLGPRPLSSGPLGVTESSITRGTTPAGPRTHLRSQR</sequence>
<evidence type="ECO:0000313" key="3">
    <source>
        <dbReference type="EMBL" id="XBH08091.1"/>
    </source>
</evidence>
<dbReference type="Pfam" id="PF17963">
    <property type="entry name" value="Big_9"/>
    <property type="match status" value="3"/>
</dbReference>
<gene>
    <name evidence="3" type="ORF">V5E97_19245</name>
</gene>
<dbReference type="EMBL" id="CP155447">
    <property type="protein sequence ID" value="XBH08091.1"/>
    <property type="molecule type" value="Genomic_DNA"/>
</dbReference>
<proteinExistence type="predicted"/>
<dbReference type="InterPro" id="IPR044016">
    <property type="entry name" value="Big_13"/>
</dbReference>
<dbReference type="NCBIfam" id="NF012211">
    <property type="entry name" value="tand_rpt_95"/>
    <property type="match status" value="4"/>
</dbReference>
<dbReference type="InterPro" id="IPR013783">
    <property type="entry name" value="Ig-like_fold"/>
</dbReference>
<dbReference type="Pfam" id="PF19077">
    <property type="entry name" value="Big_13"/>
    <property type="match status" value="1"/>
</dbReference>
<accession>A0AAU7CSA9</accession>
<feature type="region of interest" description="Disordered" evidence="1">
    <location>
        <begin position="1648"/>
        <end position="1683"/>
    </location>
</feature>
<organism evidence="3">
    <name type="scientific">Singulisphaera sp. Ch08</name>
    <dbReference type="NCBI Taxonomy" id="3120278"/>
    <lineage>
        <taxon>Bacteria</taxon>
        <taxon>Pseudomonadati</taxon>
        <taxon>Planctomycetota</taxon>
        <taxon>Planctomycetia</taxon>
        <taxon>Isosphaerales</taxon>
        <taxon>Isosphaeraceae</taxon>
        <taxon>Singulisphaera</taxon>
    </lineage>
</organism>
<dbReference type="Gene3D" id="2.60.40.10">
    <property type="entry name" value="Immunoglobulins"/>
    <property type="match status" value="8"/>
</dbReference>
<reference evidence="3" key="1">
    <citation type="submission" date="2024-05" db="EMBL/GenBank/DDBJ databases">
        <title>Planctomycetes of the genus Singulisphaera possess chitinolytic capabilities.</title>
        <authorList>
            <person name="Ivanova A."/>
        </authorList>
    </citation>
    <scope>NUCLEOTIDE SEQUENCE</scope>
    <source>
        <strain evidence="3">Ch08T</strain>
    </source>
</reference>